<evidence type="ECO:0000256" key="2">
    <source>
        <dbReference type="ARBA" id="ARBA00023002"/>
    </source>
</evidence>
<dbReference type="InterPro" id="IPR029752">
    <property type="entry name" value="D-isomer_DH_CS1"/>
</dbReference>
<comment type="caution">
    <text evidence="7">The sequence shown here is derived from an EMBL/GenBank/DDBJ whole genome shotgun (WGS) entry which is preliminary data.</text>
</comment>
<evidence type="ECO:0000313" key="8">
    <source>
        <dbReference type="Proteomes" id="UP001158049"/>
    </source>
</evidence>
<dbReference type="SUPFAM" id="SSF51735">
    <property type="entry name" value="NAD(P)-binding Rossmann-fold domains"/>
    <property type="match status" value="1"/>
</dbReference>
<dbReference type="Pfam" id="PF02826">
    <property type="entry name" value="2-Hacid_dh_C"/>
    <property type="match status" value="1"/>
</dbReference>
<evidence type="ECO:0000259" key="6">
    <source>
        <dbReference type="Pfam" id="PF02826"/>
    </source>
</evidence>
<dbReference type="PANTHER" id="PTHR43761">
    <property type="entry name" value="D-ISOMER SPECIFIC 2-HYDROXYACID DEHYDROGENASE FAMILY PROTEIN (AFU_ORTHOLOGUE AFUA_1G13630)"/>
    <property type="match status" value="1"/>
</dbReference>
<organism evidence="7 8">
    <name type="scientific">Noviherbaspirillum suwonense</name>
    <dbReference type="NCBI Taxonomy" id="1224511"/>
    <lineage>
        <taxon>Bacteria</taxon>
        <taxon>Pseudomonadati</taxon>
        <taxon>Pseudomonadota</taxon>
        <taxon>Betaproteobacteria</taxon>
        <taxon>Burkholderiales</taxon>
        <taxon>Oxalobacteraceae</taxon>
        <taxon>Noviherbaspirillum</taxon>
    </lineage>
</organism>
<accession>A0ABY1Q772</accession>
<evidence type="ECO:0000313" key="7">
    <source>
        <dbReference type="EMBL" id="SMP59500.1"/>
    </source>
</evidence>
<dbReference type="InterPro" id="IPR006139">
    <property type="entry name" value="D-isomer_2_OHA_DH_cat_dom"/>
</dbReference>
<sequence>MKILITDYDFPDLALEQALYQAAGVEVVTAQCRSEDDVIAAADGCDGLLVQYAPVNSKVFAACPQIRIVSRYGAGFDTINTADAKRHGVWVANSPDYGVGEVATHALAMALSLLRHLPWYDRDIRNGTWNFGSPGRMERVSDMTLGILGLGRIGKRMAHIGRNSFRRVIACDPYIIDGDFPAYVERVSQQELFAQSDALSLHVPLNDETRNIVNASMLSLMKPGSVLVNTARGGLVRLDDLLAALDAGRLDGAALDVLPMEPPEMDAAILRHPRIVLTPHAAFYSTLAEKELRRKAAQNLVDWMRHGRPSYVVVEGQNGAS</sequence>
<evidence type="ECO:0000256" key="4">
    <source>
        <dbReference type="RuleBase" id="RU003719"/>
    </source>
</evidence>
<dbReference type="SUPFAM" id="SSF52283">
    <property type="entry name" value="Formate/glycerate dehydrogenase catalytic domain-like"/>
    <property type="match status" value="1"/>
</dbReference>
<protein>
    <submittedName>
        <fullName evidence="7">D-3-phosphoglycerate dehydrogenase</fullName>
    </submittedName>
</protein>
<keyword evidence="8" id="KW-1185">Reference proteome</keyword>
<dbReference type="Gene3D" id="3.40.50.720">
    <property type="entry name" value="NAD(P)-binding Rossmann-like Domain"/>
    <property type="match status" value="2"/>
</dbReference>
<dbReference type="Pfam" id="PF00389">
    <property type="entry name" value="2-Hacid_dh"/>
    <property type="match status" value="1"/>
</dbReference>
<dbReference type="CDD" id="cd05299">
    <property type="entry name" value="CtBP_dh"/>
    <property type="match status" value="1"/>
</dbReference>
<dbReference type="InterPro" id="IPR050418">
    <property type="entry name" value="D-iso_2-hydroxyacid_DH_PdxB"/>
</dbReference>
<evidence type="ECO:0000256" key="3">
    <source>
        <dbReference type="ARBA" id="ARBA00023027"/>
    </source>
</evidence>
<gene>
    <name evidence="7" type="ORF">SAMN06295970_10696</name>
</gene>
<proteinExistence type="inferred from homology"/>
<dbReference type="InterPro" id="IPR029753">
    <property type="entry name" value="D-isomer_DH_CS"/>
</dbReference>
<feature type="domain" description="D-isomer specific 2-hydroxyacid dehydrogenase NAD-binding" evidence="6">
    <location>
        <begin position="107"/>
        <end position="282"/>
    </location>
</feature>
<dbReference type="EMBL" id="FXUL01000006">
    <property type="protein sequence ID" value="SMP59500.1"/>
    <property type="molecule type" value="Genomic_DNA"/>
</dbReference>
<dbReference type="InterPro" id="IPR043322">
    <property type="entry name" value="CtBP"/>
</dbReference>
<dbReference type="PANTHER" id="PTHR43761:SF1">
    <property type="entry name" value="D-ISOMER SPECIFIC 2-HYDROXYACID DEHYDROGENASE CATALYTIC DOMAIN-CONTAINING PROTEIN-RELATED"/>
    <property type="match status" value="1"/>
</dbReference>
<dbReference type="PROSITE" id="PS00670">
    <property type="entry name" value="D_2_HYDROXYACID_DH_2"/>
    <property type="match status" value="1"/>
</dbReference>
<dbReference type="InterPro" id="IPR006140">
    <property type="entry name" value="D-isomer_DH_NAD-bd"/>
</dbReference>
<feature type="domain" description="D-isomer specific 2-hydroxyacid dehydrogenase catalytic" evidence="5">
    <location>
        <begin position="16"/>
        <end position="313"/>
    </location>
</feature>
<dbReference type="InterPro" id="IPR036291">
    <property type="entry name" value="NAD(P)-bd_dom_sf"/>
</dbReference>
<comment type="similarity">
    <text evidence="1 4">Belongs to the D-isomer specific 2-hydroxyacid dehydrogenase family.</text>
</comment>
<dbReference type="RefSeq" id="WP_283442205.1">
    <property type="nucleotide sequence ID" value="NZ_FXUL01000006.1"/>
</dbReference>
<dbReference type="PROSITE" id="PS00065">
    <property type="entry name" value="D_2_HYDROXYACID_DH_1"/>
    <property type="match status" value="1"/>
</dbReference>
<evidence type="ECO:0000256" key="1">
    <source>
        <dbReference type="ARBA" id="ARBA00005854"/>
    </source>
</evidence>
<name>A0ABY1Q772_9BURK</name>
<keyword evidence="2 4" id="KW-0560">Oxidoreductase</keyword>
<keyword evidence="3" id="KW-0520">NAD</keyword>
<evidence type="ECO:0000259" key="5">
    <source>
        <dbReference type="Pfam" id="PF00389"/>
    </source>
</evidence>
<reference evidence="7 8" key="1">
    <citation type="submission" date="2017-05" db="EMBL/GenBank/DDBJ databases">
        <authorList>
            <person name="Varghese N."/>
            <person name="Submissions S."/>
        </authorList>
    </citation>
    <scope>NUCLEOTIDE SEQUENCE [LARGE SCALE GENOMIC DNA]</scope>
    <source>
        <strain evidence="7 8">DSM 26001</strain>
    </source>
</reference>
<dbReference type="Proteomes" id="UP001158049">
    <property type="component" value="Unassembled WGS sequence"/>
</dbReference>